<evidence type="ECO:0000256" key="3">
    <source>
        <dbReference type="ARBA" id="ARBA00023038"/>
    </source>
</evidence>
<dbReference type="GO" id="GO:0005925">
    <property type="term" value="C:focal adhesion"/>
    <property type="evidence" value="ECO:0007669"/>
    <property type="project" value="TreeGrafter"/>
</dbReference>
<dbReference type="PANTHER" id="PTHR24210:SF7">
    <property type="entry name" value="LIM DOMAIN-CONTAINING PROTEIN PIN-2"/>
    <property type="match status" value="1"/>
</dbReference>
<dbReference type="GO" id="GO:0005737">
    <property type="term" value="C:cytoplasm"/>
    <property type="evidence" value="ECO:0007669"/>
    <property type="project" value="TreeGrafter"/>
</dbReference>
<dbReference type="GO" id="GO:0045216">
    <property type="term" value="P:cell-cell junction organization"/>
    <property type="evidence" value="ECO:0007669"/>
    <property type="project" value="TreeGrafter"/>
</dbReference>
<dbReference type="PANTHER" id="PTHR24210">
    <property type="entry name" value="LIM DOMAIN-CONTAINING PROTEIN"/>
    <property type="match status" value="1"/>
</dbReference>
<organism evidence="6 7">
    <name type="scientific">Steinernema hermaphroditum</name>
    <dbReference type="NCBI Taxonomy" id="289476"/>
    <lineage>
        <taxon>Eukaryota</taxon>
        <taxon>Metazoa</taxon>
        <taxon>Ecdysozoa</taxon>
        <taxon>Nematoda</taxon>
        <taxon>Chromadorea</taxon>
        <taxon>Rhabditida</taxon>
        <taxon>Tylenchina</taxon>
        <taxon>Panagrolaimomorpha</taxon>
        <taxon>Strongyloidoidea</taxon>
        <taxon>Steinernematidae</taxon>
        <taxon>Steinernema</taxon>
    </lineage>
</organism>
<evidence type="ECO:0000256" key="1">
    <source>
        <dbReference type="ARBA" id="ARBA00022723"/>
    </source>
</evidence>
<evidence type="ECO:0000313" key="6">
    <source>
        <dbReference type="EMBL" id="KAK0399986.1"/>
    </source>
</evidence>
<keyword evidence="2 4" id="KW-0862">Zinc</keyword>
<feature type="domain" description="LIM zinc-binding" evidence="5">
    <location>
        <begin position="97"/>
        <end position="156"/>
    </location>
</feature>
<reference evidence="6" key="1">
    <citation type="submission" date="2023-06" db="EMBL/GenBank/DDBJ databases">
        <title>Genomic analysis of the entomopathogenic nematode Steinernema hermaphroditum.</title>
        <authorList>
            <person name="Schwarz E.M."/>
            <person name="Heppert J.K."/>
            <person name="Baniya A."/>
            <person name="Schwartz H.T."/>
            <person name="Tan C.-H."/>
            <person name="Antoshechkin I."/>
            <person name="Sternberg P.W."/>
            <person name="Goodrich-Blair H."/>
            <person name="Dillman A.R."/>
        </authorList>
    </citation>
    <scope>NUCLEOTIDE SEQUENCE</scope>
    <source>
        <strain evidence="6">PS9179</strain>
        <tissue evidence="6">Whole animal</tissue>
    </source>
</reference>
<dbReference type="PROSITE" id="PS00478">
    <property type="entry name" value="LIM_DOMAIN_1"/>
    <property type="match status" value="3"/>
</dbReference>
<feature type="domain" description="LIM zinc-binding" evidence="5">
    <location>
        <begin position="35"/>
        <end position="96"/>
    </location>
</feature>
<evidence type="ECO:0000313" key="7">
    <source>
        <dbReference type="Proteomes" id="UP001175271"/>
    </source>
</evidence>
<dbReference type="GO" id="GO:0005911">
    <property type="term" value="C:cell-cell junction"/>
    <property type="evidence" value="ECO:0007669"/>
    <property type="project" value="TreeGrafter"/>
</dbReference>
<keyword evidence="1 4" id="KW-0479">Metal-binding</keyword>
<gene>
    <name evidence="6" type="ORF">QR680_003302</name>
</gene>
<keyword evidence="3 4" id="KW-0440">LIM domain</keyword>
<sequence>MAHLQLLPLENSDLYNRRHDVRKHQMVETSGYAGAFCTKCTYGFESGEVFVKTDDRFYHNECFRCAQCFEMLHDQEHYAFDGRNYCSHDFKMLYAPKCVQCSEFIDGVVIRTSYGNWHPYCLTCTRCKKSLQSKEGVYIINGSNYCFDCKELVERKRNYHCAQCHQIIDADAILRYKLEIYHPYHFNCVKCKVEVDETARVCDDDVYCLRCYDLEKSKICYACKVAIDYQRERSVVALERYYHPKCFQCNICSYPLHNLPYQVVQNQPICEKCYMEKHSNYCFVCGQVQKSHCVQVFNKVWCSNCYMCALCNKRLTTKSKIADFDSKPTCKKCVNKMPKELKKRLFVMNRDPIQQTP</sequence>
<dbReference type="GO" id="GO:1900026">
    <property type="term" value="P:positive regulation of substrate adhesion-dependent cell spreading"/>
    <property type="evidence" value="ECO:0007669"/>
    <property type="project" value="TreeGrafter"/>
</dbReference>
<feature type="domain" description="LIM zinc-binding" evidence="5">
    <location>
        <begin position="218"/>
        <end position="280"/>
    </location>
</feature>
<dbReference type="GO" id="GO:0046872">
    <property type="term" value="F:metal ion binding"/>
    <property type="evidence" value="ECO:0007669"/>
    <property type="project" value="UniProtKB-KW"/>
</dbReference>
<dbReference type="InterPro" id="IPR017351">
    <property type="entry name" value="PINCH-1-4-like"/>
</dbReference>
<dbReference type="SMART" id="SM00132">
    <property type="entry name" value="LIM"/>
    <property type="match status" value="5"/>
</dbReference>
<dbReference type="PROSITE" id="PS50023">
    <property type="entry name" value="LIM_DOMAIN_2"/>
    <property type="match status" value="3"/>
</dbReference>
<dbReference type="SUPFAM" id="SSF57716">
    <property type="entry name" value="Glucocorticoid receptor-like (DNA-binding domain)"/>
    <property type="match status" value="4"/>
</dbReference>
<keyword evidence="7" id="KW-1185">Reference proteome</keyword>
<dbReference type="Gene3D" id="2.10.110.10">
    <property type="entry name" value="Cysteine Rich Protein"/>
    <property type="match status" value="5"/>
</dbReference>
<proteinExistence type="predicted"/>
<evidence type="ECO:0000256" key="4">
    <source>
        <dbReference type="PROSITE-ProRule" id="PRU00125"/>
    </source>
</evidence>
<dbReference type="AlphaFoldDB" id="A0AA39H772"/>
<dbReference type="Pfam" id="PF00412">
    <property type="entry name" value="LIM"/>
    <property type="match status" value="4"/>
</dbReference>
<dbReference type="GO" id="GO:0098609">
    <property type="term" value="P:cell-cell adhesion"/>
    <property type="evidence" value="ECO:0007669"/>
    <property type="project" value="TreeGrafter"/>
</dbReference>
<protein>
    <recommendedName>
        <fullName evidence="5">LIM zinc-binding domain-containing protein</fullName>
    </recommendedName>
</protein>
<dbReference type="EMBL" id="JAUCMV010000005">
    <property type="protein sequence ID" value="KAK0399986.1"/>
    <property type="molecule type" value="Genomic_DNA"/>
</dbReference>
<accession>A0AA39H772</accession>
<evidence type="ECO:0000259" key="5">
    <source>
        <dbReference type="PROSITE" id="PS50023"/>
    </source>
</evidence>
<comment type="caution">
    <text evidence="6">The sequence shown here is derived from an EMBL/GenBank/DDBJ whole genome shotgun (WGS) entry which is preliminary data.</text>
</comment>
<dbReference type="CDD" id="cd08368">
    <property type="entry name" value="LIM"/>
    <property type="match status" value="1"/>
</dbReference>
<evidence type="ECO:0000256" key="2">
    <source>
        <dbReference type="ARBA" id="ARBA00022833"/>
    </source>
</evidence>
<name>A0AA39H772_9BILA</name>
<dbReference type="Proteomes" id="UP001175271">
    <property type="component" value="Unassembled WGS sequence"/>
</dbReference>
<dbReference type="GO" id="GO:2001046">
    <property type="term" value="P:positive regulation of integrin-mediated signaling pathway"/>
    <property type="evidence" value="ECO:0007669"/>
    <property type="project" value="TreeGrafter"/>
</dbReference>
<dbReference type="InterPro" id="IPR001781">
    <property type="entry name" value="Znf_LIM"/>
</dbReference>